<feature type="domain" description="HTH tetR-type" evidence="3">
    <location>
        <begin position="28"/>
        <end position="88"/>
    </location>
</feature>
<sequence>MVGLFKLFKKMIRKGGLCYIMDNDERNQYVKVAMTKALLELLNTKNLKDIKISEITEKAQVGRVSFYRNYKDKEDILKQYLDKIIKEWKLQDQMPFELIMKTLFEHLVAYKDFYILLYQKDLFYLFRNTLKKLMIQDNQLSNPEAYAVAYMTYGIYGWIKEWIARGMQESPDDIYAFMEAQKTDKSHI</sequence>
<accession>A0A1Y4T025</accession>
<dbReference type="InterPro" id="IPR050624">
    <property type="entry name" value="HTH-type_Tx_Regulator"/>
</dbReference>
<gene>
    <name evidence="4" type="ORF">B5E75_03180</name>
</gene>
<dbReference type="PANTHER" id="PTHR43479:SF7">
    <property type="entry name" value="TETR-FAMILY TRANSCRIPTIONAL REGULATOR"/>
    <property type="match status" value="1"/>
</dbReference>
<dbReference type="PANTHER" id="PTHR43479">
    <property type="entry name" value="ACREF/ENVCD OPERON REPRESSOR-RELATED"/>
    <property type="match status" value="1"/>
</dbReference>
<dbReference type="Pfam" id="PF14278">
    <property type="entry name" value="TetR_C_8"/>
    <property type="match status" value="1"/>
</dbReference>
<dbReference type="GO" id="GO:0003677">
    <property type="term" value="F:DNA binding"/>
    <property type="evidence" value="ECO:0007669"/>
    <property type="project" value="UniProtKB-UniRule"/>
</dbReference>
<dbReference type="Proteomes" id="UP000195305">
    <property type="component" value="Unassembled WGS sequence"/>
</dbReference>
<feature type="DNA-binding region" description="H-T-H motif" evidence="2">
    <location>
        <begin position="51"/>
        <end position="70"/>
    </location>
</feature>
<keyword evidence="1 2" id="KW-0238">DNA-binding</keyword>
<dbReference type="InterPro" id="IPR039532">
    <property type="entry name" value="TetR_C_Firmicutes"/>
</dbReference>
<evidence type="ECO:0000259" key="3">
    <source>
        <dbReference type="PROSITE" id="PS50977"/>
    </source>
</evidence>
<protein>
    <recommendedName>
        <fullName evidence="3">HTH tetR-type domain-containing protein</fullName>
    </recommendedName>
</protein>
<dbReference type="Pfam" id="PF00440">
    <property type="entry name" value="TetR_N"/>
    <property type="match status" value="1"/>
</dbReference>
<evidence type="ECO:0000313" key="5">
    <source>
        <dbReference type="Proteomes" id="UP000195305"/>
    </source>
</evidence>
<keyword evidence="5" id="KW-1185">Reference proteome</keyword>
<organism evidence="4 5">
    <name type="scientific">Massilimicrobiota timonensis</name>
    <dbReference type="NCBI Taxonomy" id="1776392"/>
    <lineage>
        <taxon>Bacteria</taxon>
        <taxon>Bacillati</taxon>
        <taxon>Bacillota</taxon>
        <taxon>Erysipelotrichia</taxon>
        <taxon>Erysipelotrichales</taxon>
        <taxon>Erysipelotrichaceae</taxon>
        <taxon>Massilimicrobiota</taxon>
    </lineage>
</organism>
<name>A0A1Y4T025_9FIRM</name>
<dbReference type="PROSITE" id="PS50977">
    <property type="entry name" value="HTH_TETR_2"/>
    <property type="match status" value="1"/>
</dbReference>
<evidence type="ECO:0000256" key="1">
    <source>
        <dbReference type="ARBA" id="ARBA00023125"/>
    </source>
</evidence>
<dbReference type="EMBL" id="NFLJ01000007">
    <property type="protein sequence ID" value="OUQ35525.1"/>
    <property type="molecule type" value="Genomic_DNA"/>
</dbReference>
<reference evidence="4 5" key="1">
    <citation type="journal article" date="2018" name="BMC Genomics">
        <title>Whole genome sequencing and function prediction of 133 gut anaerobes isolated from chicken caecum in pure cultures.</title>
        <authorList>
            <person name="Medvecky M."/>
            <person name="Cejkova D."/>
            <person name="Polansky O."/>
            <person name="Karasova D."/>
            <person name="Kubasova T."/>
            <person name="Cizek A."/>
            <person name="Rychlik I."/>
        </authorList>
    </citation>
    <scope>NUCLEOTIDE SEQUENCE [LARGE SCALE GENOMIC DNA]</scope>
    <source>
        <strain evidence="4 5">An13</strain>
    </source>
</reference>
<dbReference type="InterPro" id="IPR001647">
    <property type="entry name" value="HTH_TetR"/>
</dbReference>
<evidence type="ECO:0000256" key="2">
    <source>
        <dbReference type="PROSITE-ProRule" id="PRU00335"/>
    </source>
</evidence>
<dbReference type="AlphaFoldDB" id="A0A1Y4T025"/>
<evidence type="ECO:0000313" key="4">
    <source>
        <dbReference type="EMBL" id="OUQ35525.1"/>
    </source>
</evidence>
<dbReference type="SUPFAM" id="SSF46689">
    <property type="entry name" value="Homeodomain-like"/>
    <property type="match status" value="1"/>
</dbReference>
<dbReference type="InterPro" id="IPR009057">
    <property type="entry name" value="Homeodomain-like_sf"/>
</dbReference>
<proteinExistence type="predicted"/>
<comment type="caution">
    <text evidence="4">The sequence shown here is derived from an EMBL/GenBank/DDBJ whole genome shotgun (WGS) entry which is preliminary data.</text>
</comment>
<dbReference type="Gene3D" id="1.10.357.10">
    <property type="entry name" value="Tetracycline Repressor, domain 2"/>
    <property type="match status" value="1"/>
</dbReference>